<evidence type="ECO:0000313" key="8">
    <source>
        <dbReference type="Proteomes" id="UP000237472"/>
    </source>
</evidence>
<dbReference type="GO" id="GO:0008168">
    <property type="term" value="F:methyltransferase activity"/>
    <property type="evidence" value="ECO:0007669"/>
    <property type="project" value="UniProtKB-KW"/>
</dbReference>
<feature type="domain" description="Methyltransferase" evidence="5">
    <location>
        <begin position="51"/>
        <end position="158"/>
    </location>
</feature>
<dbReference type="GO" id="GO:0002098">
    <property type="term" value="P:tRNA wobble uridine modification"/>
    <property type="evidence" value="ECO:0007669"/>
    <property type="project" value="InterPro"/>
</dbReference>
<dbReference type="GeneID" id="77266821"/>
<dbReference type="InterPro" id="IPR005271">
    <property type="entry name" value="CmoA"/>
</dbReference>
<name>A0A2G4R1C8_9BACT</name>
<dbReference type="Gene3D" id="3.40.50.150">
    <property type="entry name" value="Vaccinia Virus protein VP39"/>
    <property type="match status" value="1"/>
</dbReference>
<comment type="caution">
    <text evidence="3">Lacks conserved residue(s) required for the propagation of feature annotation.</text>
</comment>
<keyword evidence="7" id="KW-0489">Methyltransferase</keyword>
<keyword evidence="1 3" id="KW-0808">Transferase</keyword>
<evidence type="ECO:0000256" key="2">
    <source>
        <dbReference type="ARBA" id="ARBA00022691"/>
    </source>
</evidence>
<dbReference type="GO" id="GO:1904047">
    <property type="term" value="F:S-adenosyl-L-methionine binding"/>
    <property type="evidence" value="ECO:0007669"/>
    <property type="project" value="UniProtKB-UniRule"/>
</dbReference>
<dbReference type="RefSeq" id="WP_099461707.1">
    <property type="nucleotide sequence ID" value="NZ_CP041617.1"/>
</dbReference>
<dbReference type="GO" id="GO:0032259">
    <property type="term" value="P:methylation"/>
    <property type="evidence" value="ECO:0007669"/>
    <property type="project" value="UniProtKB-KW"/>
</dbReference>
<dbReference type="Pfam" id="PF13847">
    <property type="entry name" value="Methyltransf_31"/>
    <property type="match status" value="1"/>
</dbReference>
<feature type="binding site" evidence="3">
    <location>
        <position position="191"/>
    </location>
    <ligand>
        <name>S-adenosyl-L-methionine</name>
        <dbReference type="ChEBI" id="CHEBI:59789"/>
    </ligand>
</feature>
<dbReference type="AlphaFoldDB" id="A0A2G4R1C8"/>
<evidence type="ECO:0000313" key="6">
    <source>
        <dbReference type="EMBL" id="MBS4240891.1"/>
    </source>
</evidence>
<dbReference type="OrthoDB" id="5386938at2"/>
<organism evidence="7 8">
    <name type="scientific">Campylobacter vulpis</name>
    <dbReference type="NCBI Taxonomy" id="1655500"/>
    <lineage>
        <taxon>Bacteria</taxon>
        <taxon>Pseudomonadati</taxon>
        <taxon>Campylobacterota</taxon>
        <taxon>Epsilonproteobacteria</taxon>
        <taxon>Campylobacterales</taxon>
        <taxon>Campylobacteraceae</taxon>
        <taxon>Campylobacter</taxon>
    </lineage>
</organism>
<comment type="similarity">
    <text evidence="3">Belongs to the class I-like SAM-binding methyltransferase superfamily. Cx-SAM synthase family.</text>
</comment>
<evidence type="ECO:0000256" key="4">
    <source>
        <dbReference type="PIRSR" id="PIRSR006325-1"/>
    </source>
</evidence>
<dbReference type="SUPFAM" id="SSF53335">
    <property type="entry name" value="S-adenosyl-L-methionine-dependent methyltransferases"/>
    <property type="match status" value="1"/>
</dbReference>
<reference evidence="7" key="1">
    <citation type="submission" date="2015-06" db="EMBL/GenBank/DDBJ databases">
        <authorList>
            <person name="Hoefler B.C."/>
            <person name="Straight P.D."/>
        </authorList>
    </citation>
    <scope>NUCLEOTIDE SEQUENCE [LARGE SCALE GENOMIC DNA]</scope>
    <source>
        <strain evidence="7">73/13</strain>
    </source>
</reference>
<dbReference type="PANTHER" id="PTHR43861">
    <property type="entry name" value="TRANS-ACONITATE 2-METHYLTRANSFERASE-RELATED"/>
    <property type="match status" value="1"/>
</dbReference>
<dbReference type="HAMAP" id="MF_01589">
    <property type="entry name" value="Cx_SAM_synthase"/>
    <property type="match status" value="1"/>
</dbReference>
<dbReference type="PIRSF" id="PIRSF006325">
    <property type="entry name" value="MeTrfase_bac"/>
    <property type="match status" value="1"/>
</dbReference>
<accession>A0A2G4R1C8</accession>
<protein>
    <recommendedName>
        <fullName evidence="3">Carboxy-S-adenosyl-L-methionine synthase</fullName>
        <shortName evidence="3">Cx-SAM synthase</shortName>
        <ecNumber evidence="3">2.1.3.-</ecNumber>
    </recommendedName>
</protein>
<dbReference type="InterPro" id="IPR029063">
    <property type="entry name" value="SAM-dependent_MTases_sf"/>
</dbReference>
<keyword evidence="9" id="KW-1185">Reference proteome</keyword>
<dbReference type="NCBIfam" id="TIGR00740">
    <property type="entry name" value="carboxy-S-adenosyl-L-methionine synthase CmoA"/>
    <property type="match status" value="1"/>
</dbReference>
<evidence type="ECO:0000313" key="7">
    <source>
        <dbReference type="EMBL" id="PHY90337.1"/>
    </source>
</evidence>
<evidence type="ECO:0000313" key="9">
    <source>
        <dbReference type="Proteomes" id="UP000811399"/>
    </source>
</evidence>
<evidence type="ECO:0000256" key="1">
    <source>
        <dbReference type="ARBA" id="ARBA00022679"/>
    </source>
</evidence>
<dbReference type="EC" id="2.1.3.-" evidence="3"/>
<dbReference type="Proteomes" id="UP000811399">
    <property type="component" value="Unassembled WGS sequence"/>
</dbReference>
<sequence length="234" mass="27342">MKDELFKQNPKKQFEFDESVASVFDDMIERSVPFYKENLELGAKILSKFLKKDTKLCDLGCSSANFLLKFFELRKDVKLSGVDNSKAMIELAKHKSKAFGAEIEFYEQSLDLWEFEKNDAFVANYTLQFIRPPKREDLLRKIYANLKKNGVFLMSEKILYEEPFLAKNMIEIYAEYKQTQGYSLFEIAAKREALENVLVPYTEKENVALLEKVGFKGVQSIFKWANFETFLAFK</sequence>
<feature type="binding site" evidence="3 4">
    <location>
        <begin position="60"/>
        <end position="62"/>
    </location>
    <ligand>
        <name>S-adenosyl-L-methionine</name>
        <dbReference type="ChEBI" id="CHEBI:59789"/>
    </ligand>
</feature>
<keyword evidence="2 3" id="KW-0949">S-adenosyl-L-methionine</keyword>
<evidence type="ECO:0000256" key="3">
    <source>
        <dbReference type="HAMAP-Rule" id="MF_01589"/>
    </source>
</evidence>
<reference evidence="6" key="3">
    <citation type="submission" date="2019-07" db="EMBL/GenBank/DDBJ databases">
        <authorList>
            <person name="Miller W.G."/>
        </authorList>
    </citation>
    <scope>NUCLEOTIDE SEQUENCE</scope>
    <source>
        <strain evidence="6">52/13</strain>
    </source>
</reference>
<dbReference type="PANTHER" id="PTHR43861:SF2">
    <property type="entry name" value="CARBOXY-S-ADENOSYL-L-METHIONINE SYNTHASE"/>
    <property type="match status" value="1"/>
</dbReference>
<feature type="binding site" evidence="3 4">
    <location>
        <position position="35"/>
    </location>
    <ligand>
        <name>S-adenosyl-L-methionine</name>
        <dbReference type="ChEBI" id="CHEBI:59789"/>
    </ligand>
</feature>
<dbReference type="GO" id="GO:0016743">
    <property type="term" value="F:carboxyl- or carbamoyltransferase activity"/>
    <property type="evidence" value="ECO:0007669"/>
    <property type="project" value="UniProtKB-UniRule"/>
</dbReference>
<gene>
    <name evidence="3 6" type="primary">cmoA</name>
    <name evidence="7" type="ORF">AA994_05420</name>
    <name evidence="6" type="ORF">CVU5213_04000</name>
</gene>
<proteinExistence type="inferred from homology"/>
<dbReference type="InterPro" id="IPR025714">
    <property type="entry name" value="Methyltranfer_dom"/>
</dbReference>
<dbReference type="EMBL" id="VJYU01000008">
    <property type="protein sequence ID" value="MBS4240891.1"/>
    <property type="molecule type" value="Genomic_DNA"/>
</dbReference>
<feature type="binding site" evidence="3 4">
    <location>
        <position position="124"/>
    </location>
    <ligand>
        <name>S-adenosyl-L-methionine</name>
        <dbReference type="ChEBI" id="CHEBI:59789"/>
    </ligand>
</feature>
<comment type="catalytic activity">
    <reaction evidence="3">
        <text>prephenate + S-adenosyl-L-methionine = carboxy-S-adenosyl-L-methionine + 3-phenylpyruvate + H2O</text>
        <dbReference type="Rhea" id="RHEA:51692"/>
        <dbReference type="ChEBI" id="CHEBI:15377"/>
        <dbReference type="ChEBI" id="CHEBI:18005"/>
        <dbReference type="ChEBI" id="CHEBI:29934"/>
        <dbReference type="ChEBI" id="CHEBI:59789"/>
        <dbReference type="ChEBI" id="CHEBI:134278"/>
    </reaction>
</comment>
<dbReference type="CDD" id="cd02440">
    <property type="entry name" value="AdoMet_MTases"/>
    <property type="match status" value="1"/>
</dbReference>
<reference evidence="8" key="2">
    <citation type="submission" date="2015-06" db="EMBL/GenBank/DDBJ databases">
        <authorList>
            <person name="Parisi A."/>
            <person name="Chiara M."/>
            <person name="Florio D."/>
            <person name="Miccolupo A."/>
            <person name="Manzari C."/>
            <person name="Mion D."/>
            <person name="Caruso M."/>
            <person name="D'erchia A.M."/>
            <person name="Zanoni R."/>
        </authorList>
    </citation>
    <scope>NUCLEOTIDE SEQUENCE [LARGE SCALE GENOMIC DNA]</scope>
    <source>
        <strain evidence="8">73/13</strain>
    </source>
</reference>
<feature type="binding site" evidence="3 4">
    <location>
        <begin position="83"/>
        <end position="84"/>
    </location>
    <ligand>
        <name>S-adenosyl-L-methionine</name>
        <dbReference type="ChEBI" id="CHEBI:59789"/>
    </ligand>
</feature>
<dbReference type="Proteomes" id="UP000237472">
    <property type="component" value="Unassembled WGS sequence"/>
</dbReference>
<dbReference type="EMBL" id="LDWY01000065">
    <property type="protein sequence ID" value="PHY90337.1"/>
    <property type="molecule type" value="Genomic_DNA"/>
</dbReference>
<reference evidence="6 9" key="4">
    <citation type="journal article" date="2021" name="Syst. Appl. Microbiol.">
        <title>nCampylobacter vulpis sp. nov. isolated from wild red foxes.</title>
        <authorList>
            <person name="Parisi A."/>
            <person name="Chiara M."/>
            <person name="Caffara M."/>
            <person name="Mion D."/>
            <person name="Miller W.G."/>
            <person name="Caruso M."/>
            <person name="Manzari C."/>
            <person name="Florio D."/>
            <person name="Capozzi L."/>
            <person name="D'Erchia A.M."/>
            <person name="Manzulli V."/>
            <person name="Zanoni R.G."/>
        </authorList>
    </citation>
    <scope>NUCLEOTIDE SEQUENCE [LARGE SCALE GENOMIC DNA]</scope>
    <source>
        <strain evidence="6 9">52/13</strain>
    </source>
</reference>
<evidence type="ECO:0000259" key="5">
    <source>
        <dbReference type="Pfam" id="PF13847"/>
    </source>
</evidence>
<comment type="function">
    <text evidence="3">Catalyzes the conversion of S-adenosyl-L-methionine (SAM) to carboxy-S-adenosyl-L-methionine (Cx-SAM).</text>
</comment>
<comment type="caution">
    <text evidence="7">The sequence shown here is derived from an EMBL/GenBank/DDBJ whole genome shotgun (WGS) entry which is preliminary data.</text>
</comment>